<evidence type="ECO:0000313" key="10">
    <source>
        <dbReference type="EMBL" id="QDS68758.1"/>
    </source>
</evidence>
<evidence type="ECO:0000256" key="8">
    <source>
        <dbReference type="SAM" id="MobiDB-lite"/>
    </source>
</evidence>
<comment type="subcellular location">
    <subcellularLocation>
        <location evidence="7">Mitochondrion matrix</location>
    </subcellularLocation>
</comment>
<dbReference type="GO" id="GO:0005759">
    <property type="term" value="C:mitochondrial matrix"/>
    <property type="evidence" value="ECO:0007669"/>
    <property type="project" value="UniProtKB-SubCell"/>
</dbReference>
<dbReference type="InterPro" id="IPR036890">
    <property type="entry name" value="HATPase_C_sf"/>
</dbReference>
<dbReference type="Pfam" id="PF10436">
    <property type="entry name" value="BCDHK_Adom3"/>
    <property type="match status" value="1"/>
</dbReference>
<dbReference type="EMBL" id="CP042186">
    <property type="protein sequence ID" value="QDS68758.1"/>
    <property type="molecule type" value="Genomic_DNA"/>
</dbReference>
<dbReference type="EC" id="2.7.11.-" evidence="7"/>
<dbReference type="SUPFAM" id="SSF69012">
    <property type="entry name" value="alpha-ketoacid dehydrogenase kinase, N-terminal domain"/>
    <property type="match status" value="1"/>
</dbReference>
<dbReference type="Gene3D" id="3.30.565.10">
    <property type="entry name" value="Histidine kinase-like ATPase, C-terminal domain"/>
    <property type="match status" value="1"/>
</dbReference>
<keyword evidence="11" id="KW-1185">Reference proteome</keyword>
<feature type="domain" description="Branched-chain alpha-ketoacid dehydrogenase kinase/Pyruvate dehydrogenase kinase N-terminal" evidence="9">
    <location>
        <begin position="49"/>
        <end position="172"/>
    </location>
</feature>
<evidence type="ECO:0000256" key="7">
    <source>
        <dbReference type="RuleBase" id="RU366032"/>
    </source>
</evidence>
<evidence type="ECO:0000256" key="1">
    <source>
        <dbReference type="ARBA" id="ARBA00006155"/>
    </source>
</evidence>
<sequence length="415" mass="47378">MAPTTSMRPKAYILRRLLRLPAALRSFTTESYGGPAQTPWRPSAALDEIAHRLREMQKLPYAVMQNQHLWHVYNLYFDAFDRLRKLPDIRTLDDNDKFCQVVKQTLKDHLTVIPELAKGALEVQDRMEAEELDNFMDIMLRSRISRRVIAEQHMSLTDTFHEPWHFPDAKHSQNDPNPVEVGEILLRCNAKEIVEHCAGATRKLMLEQHGQACNVPDVKIEGHFQATFPYVLSHVEYMISELLRNSMQATLEHPKYKDTKPPPIEVLICETGQQVLFRISDQAGGIPKEILPHIRSFSKGPRKNTRLQNLDRVPKLAATMQEVQVDHSDVEENFSSPSAQTPERGHDNSLSSLTRRSPNLRLGLGLPMSHIYASYWAGSLKIHSLEGWGVDAFLEISKLGNKNEQLITRANMDSV</sequence>
<protein>
    <recommendedName>
        <fullName evidence="7">Protein-serine/threonine kinase</fullName>
        <ecNumber evidence="7">2.7.11.-</ecNumber>
    </recommendedName>
</protein>
<evidence type="ECO:0000256" key="6">
    <source>
        <dbReference type="ARBA" id="ARBA00023128"/>
    </source>
</evidence>
<keyword evidence="5 7" id="KW-0067">ATP-binding</keyword>
<accession>A0A517KZF2</accession>
<dbReference type="AlphaFoldDB" id="A0A517KZF2"/>
<evidence type="ECO:0000259" key="9">
    <source>
        <dbReference type="Pfam" id="PF10436"/>
    </source>
</evidence>
<dbReference type="GO" id="GO:0005524">
    <property type="term" value="F:ATP binding"/>
    <property type="evidence" value="ECO:0007669"/>
    <property type="project" value="UniProtKB-UniRule"/>
</dbReference>
<keyword evidence="6 7" id="KW-0496">Mitochondrion</keyword>
<dbReference type="Gene3D" id="1.20.140.20">
    <property type="entry name" value="Alpha-ketoacid/pyruvate dehydrogenase kinase, N-terminal domain"/>
    <property type="match status" value="1"/>
</dbReference>
<gene>
    <name evidence="10" type="ORF">FKW77_004891</name>
</gene>
<organism evidence="10 11">
    <name type="scientific">Venturia effusa</name>
    <dbReference type="NCBI Taxonomy" id="50376"/>
    <lineage>
        <taxon>Eukaryota</taxon>
        <taxon>Fungi</taxon>
        <taxon>Dikarya</taxon>
        <taxon>Ascomycota</taxon>
        <taxon>Pezizomycotina</taxon>
        <taxon>Dothideomycetes</taxon>
        <taxon>Pleosporomycetidae</taxon>
        <taxon>Venturiales</taxon>
        <taxon>Venturiaceae</taxon>
        <taxon>Venturia</taxon>
    </lineage>
</organism>
<dbReference type="InterPro" id="IPR018955">
    <property type="entry name" value="BCDHK/PDK_N"/>
</dbReference>
<dbReference type="GO" id="GO:0010906">
    <property type="term" value="P:regulation of glucose metabolic process"/>
    <property type="evidence" value="ECO:0007669"/>
    <property type="project" value="TreeGrafter"/>
</dbReference>
<dbReference type="STRING" id="50376.A0A517KZF2"/>
<name>A0A517KZF2_9PEZI</name>
<evidence type="ECO:0000256" key="2">
    <source>
        <dbReference type="ARBA" id="ARBA00022679"/>
    </source>
</evidence>
<keyword evidence="4 7" id="KW-0418">Kinase</keyword>
<evidence type="ECO:0000256" key="4">
    <source>
        <dbReference type="ARBA" id="ARBA00022777"/>
    </source>
</evidence>
<evidence type="ECO:0000256" key="5">
    <source>
        <dbReference type="ARBA" id="ARBA00022840"/>
    </source>
</evidence>
<dbReference type="InterPro" id="IPR036784">
    <property type="entry name" value="AK/P_DHK_N_sf"/>
</dbReference>
<keyword evidence="3 7" id="KW-0547">Nucleotide-binding</keyword>
<dbReference type="OrthoDB" id="407390at2759"/>
<reference evidence="10 11" key="1">
    <citation type="submission" date="2019-07" db="EMBL/GenBank/DDBJ databases">
        <title>Finished genome of Venturia effusa.</title>
        <authorList>
            <person name="Young C.A."/>
            <person name="Cox M.P."/>
            <person name="Ganley A.R.D."/>
            <person name="David W.J."/>
        </authorList>
    </citation>
    <scope>NUCLEOTIDE SEQUENCE [LARGE SCALE GENOMIC DNA]</scope>
    <source>
        <strain evidence="11">albino</strain>
    </source>
</reference>
<comment type="similarity">
    <text evidence="1 7">Belongs to the PDK/BCKDK protein kinase family.</text>
</comment>
<dbReference type="PANTHER" id="PTHR11947">
    <property type="entry name" value="PYRUVATE DEHYDROGENASE KINASE"/>
    <property type="match status" value="1"/>
</dbReference>
<dbReference type="GO" id="GO:0004740">
    <property type="term" value="F:pyruvate dehydrogenase (acetyl-transferring) kinase activity"/>
    <property type="evidence" value="ECO:0007669"/>
    <property type="project" value="TreeGrafter"/>
</dbReference>
<dbReference type="SUPFAM" id="SSF55874">
    <property type="entry name" value="ATPase domain of HSP90 chaperone/DNA topoisomerase II/histidine kinase"/>
    <property type="match status" value="1"/>
</dbReference>
<feature type="region of interest" description="Disordered" evidence="8">
    <location>
        <begin position="327"/>
        <end position="354"/>
    </location>
</feature>
<evidence type="ECO:0000256" key="3">
    <source>
        <dbReference type="ARBA" id="ARBA00022741"/>
    </source>
</evidence>
<dbReference type="InterPro" id="IPR039028">
    <property type="entry name" value="BCKD/PDK"/>
</dbReference>
<dbReference type="PANTHER" id="PTHR11947:SF25">
    <property type="entry name" value="[PYRUVATE DEHYDROGENASE (ACETYL-TRANSFERRING)] KINASE 2, MITOCHONDRIAL"/>
    <property type="match status" value="1"/>
</dbReference>
<evidence type="ECO:0000313" key="11">
    <source>
        <dbReference type="Proteomes" id="UP000316270"/>
    </source>
</evidence>
<keyword evidence="2 7" id="KW-0808">Transferase</keyword>
<proteinExistence type="inferred from homology"/>
<dbReference type="Proteomes" id="UP000316270">
    <property type="component" value="Chromosome 2"/>
</dbReference>